<feature type="compositionally biased region" description="Basic residues" evidence="6">
    <location>
        <begin position="210"/>
        <end position="221"/>
    </location>
</feature>
<evidence type="ECO:0000256" key="2">
    <source>
        <dbReference type="ARBA" id="ARBA00006939"/>
    </source>
</evidence>
<dbReference type="WBParaSite" id="Pan_g5935.t3">
    <property type="protein sequence ID" value="Pan_g5935.t3"/>
    <property type="gene ID" value="Pan_g5935"/>
</dbReference>
<keyword evidence="5 7" id="KW-0472">Membrane</keyword>
<feature type="compositionally biased region" description="Low complexity" evidence="6">
    <location>
        <begin position="334"/>
        <end position="347"/>
    </location>
</feature>
<evidence type="ECO:0000313" key="8">
    <source>
        <dbReference type="Proteomes" id="UP000492821"/>
    </source>
</evidence>
<feature type="region of interest" description="Disordered" evidence="6">
    <location>
        <begin position="329"/>
        <end position="373"/>
    </location>
</feature>
<comment type="similarity">
    <text evidence="2">Belongs to the ZIP transporter (TC 2.A.5) family.</text>
</comment>
<feature type="transmembrane region" description="Helical" evidence="7">
    <location>
        <begin position="527"/>
        <end position="547"/>
    </location>
</feature>
<reference evidence="8" key="1">
    <citation type="journal article" date="2013" name="Genetics">
        <title>The draft genome and transcriptome of Panagrellus redivivus are shaped by the harsh demands of a free-living lifestyle.</title>
        <authorList>
            <person name="Srinivasan J."/>
            <person name="Dillman A.R."/>
            <person name="Macchietto M.G."/>
            <person name="Heikkinen L."/>
            <person name="Lakso M."/>
            <person name="Fracchia K.M."/>
            <person name="Antoshechkin I."/>
            <person name="Mortazavi A."/>
            <person name="Wong G."/>
            <person name="Sternberg P.W."/>
        </authorList>
    </citation>
    <scope>NUCLEOTIDE SEQUENCE [LARGE SCALE GENOMIC DNA]</scope>
    <source>
        <strain evidence="8">MT8872</strain>
    </source>
</reference>
<feature type="transmembrane region" description="Helical" evidence="7">
    <location>
        <begin position="126"/>
        <end position="152"/>
    </location>
</feature>
<dbReference type="Pfam" id="PF02535">
    <property type="entry name" value="Zip"/>
    <property type="match status" value="1"/>
</dbReference>
<dbReference type="PANTHER" id="PTHR12191:SF32">
    <property type="entry name" value="ZRT (ZRT), IRT- (IRT-) LIKE PROTEIN TRANSPORTER"/>
    <property type="match status" value="1"/>
</dbReference>
<organism evidence="8 9">
    <name type="scientific">Panagrellus redivivus</name>
    <name type="common">Microworm</name>
    <dbReference type="NCBI Taxonomy" id="6233"/>
    <lineage>
        <taxon>Eukaryota</taxon>
        <taxon>Metazoa</taxon>
        <taxon>Ecdysozoa</taxon>
        <taxon>Nematoda</taxon>
        <taxon>Chromadorea</taxon>
        <taxon>Rhabditida</taxon>
        <taxon>Tylenchina</taxon>
        <taxon>Panagrolaimomorpha</taxon>
        <taxon>Panagrolaimoidea</taxon>
        <taxon>Panagrolaimidae</taxon>
        <taxon>Panagrellus</taxon>
    </lineage>
</organism>
<name>A0A7E4W1A9_PANRE</name>
<feature type="transmembrane region" description="Helical" evidence="7">
    <location>
        <begin position="460"/>
        <end position="478"/>
    </location>
</feature>
<dbReference type="GO" id="GO:0140410">
    <property type="term" value="F:monoatomic cation:bicarbonate symporter activity"/>
    <property type="evidence" value="ECO:0007669"/>
    <property type="project" value="TreeGrafter"/>
</dbReference>
<keyword evidence="8" id="KW-1185">Reference proteome</keyword>
<feature type="region of interest" description="Disordered" evidence="6">
    <location>
        <begin position="210"/>
        <end position="273"/>
    </location>
</feature>
<evidence type="ECO:0000256" key="7">
    <source>
        <dbReference type="SAM" id="Phobius"/>
    </source>
</evidence>
<feature type="transmembrane region" description="Helical" evidence="7">
    <location>
        <begin position="490"/>
        <end position="507"/>
    </location>
</feature>
<dbReference type="InterPro" id="IPR003689">
    <property type="entry name" value="ZIP"/>
</dbReference>
<accession>A0A7E4W1A9</accession>
<dbReference type="GO" id="GO:0071578">
    <property type="term" value="P:zinc ion import across plasma membrane"/>
    <property type="evidence" value="ECO:0007669"/>
    <property type="project" value="TreeGrafter"/>
</dbReference>
<dbReference type="InterPro" id="IPR050799">
    <property type="entry name" value="ZIP_Transporter"/>
</dbReference>
<evidence type="ECO:0000256" key="1">
    <source>
        <dbReference type="ARBA" id="ARBA00004141"/>
    </source>
</evidence>
<sequence>MTRKDSGKPACPSGLGYPPSRINQTILFGAPEDTHHQEEVEINEEESGRLSDEAFNQAFDDALFSGGLRKLALTTAETLLETDLDKPEPWQTWIIGLSIVTVSAIAAPLGMLLIPLLNKSLYDRFMVFLVALGVGAMSGSVLFILLPSAFALTAFSSLEYNTKSWLIIGALYGFFAVDRCLQFFLELRRRKCAKRKIHASTIGSVIRESRKRAKRFRRKQKKADMGKANDIPEGAEHEIPKSNEMQLSKQTDRPDHGHSHHSHHHSHHSAIHEKEREYLNNELEVEMITNNLVRQLSKRRHVAVVRVDPLDGIKYRTVEGEFLDMGSLRKDSMDSSTSNSTNTNSMTPASTVINMPEMSTDPSPVPKRSKEDPEMNLSVEISEKRVIDASVESVANVAYMIIFGSSANNFVDGMSTGAAFSDSLTKGISIGLAVISQQFPQELGTLAILVNSGLGLKRTLLFNLIPIVLSYCGFIVGVFLDNVNEGYDEYIYSISSGMYLYIFLGTLMPEIRDSLGDLFRTDMTEAVLRTVLQFSGMAFGVGFMYFMSTFGDE</sequence>
<evidence type="ECO:0000256" key="6">
    <source>
        <dbReference type="SAM" id="MobiDB-lite"/>
    </source>
</evidence>
<dbReference type="GO" id="GO:0005886">
    <property type="term" value="C:plasma membrane"/>
    <property type="evidence" value="ECO:0007669"/>
    <property type="project" value="TreeGrafter"/>
</dbReference>
<dbReference type="GO" id="GO:0005385">
    <property type="term" value="F:zinc ion transmembrane transporter activity"/>
    <property type="evidence" value="ECO:0007669"/>
    <property type="project" value="TreeGrafter"/>
</dbReference>
<dbReference type="GO" id="GO:0030003">
    <property type="term" value="P:intracellular monoatomic cation homeostasis"/>
    <property type="evidence" value="ECO:0007669"/>
    <property type="project" value="TreeGrafter"/>
</dbReference>
<dbReference type="PANTHER" id="PTHR12191">
    <property type="entry name" value="SOLUTE CARRIER FAMILY 39"/>
    <property type="match status" value="1"/>
</dbReference>
<proteinExistence type="inferred from homology"/>
<dbReference type="Proteomes" id="UP000492821">
    <property type="component" value="Unassembled WGS sequence"/>
</dbReference>
<evidence type="ECO:0000256" key="4">
    <source>
        <dbReference type="ARBA" id="ARBA00022989"/>
    </source>
</evidence>
<evidence type="ECO:0000256" key="5">
    <source>
        <dbReference type="ARBA" id="ARBA00023136"/>
    </source>
</evidence>
<dbReference type="AlphaFoldDB" id="A0A7E4W1A9"/>
<evidence type="ECO:0000256" key="3">
    <source>
        <dbReference type="ARBA" id="ARBA00022692"/>
    </source>
</evidence>
<keyword evidence="3 7" id="KW-0812">Transmembrane</keyword>
<keyword evidence="4 7" id="KW-1133">Transmembrane helix</keyword>
<protein>
    <submittedName>
        <fullName evidence="9">MFS domain-containing protein</fullName>
    </submittedName>
</protein>
<feature type="transmembrane region" description="Helical" evidence="7">
    <location>
        <begin position="164"/>
        <end position="185"/>
    </location>
</feature>
<reference evidence="9" key="2">
    <citation type="submission" date="2020-10" db="UniProtKB">
        <authorList>
            <consortium name="WormBaseParasite"/>
        </authorList>
    </citation>
    <scope>IDENTIFICATION</scope>
</reference>
<feature type="compositionally biased region" description="Basic residues" evidence="6">
    <location>
        <begin position="258"/>
        <end position="269"/>
    </location>
</feature>
<comment type="subcellular location">
    <subcellularLocation>
        <location evidence="1">Membrane</location>
        <topology evidence="1">Multi-pass membrane protein</topology>
    </subcellularLocation>
</comment>
<evidence type="ECO:0000313" key="9">
    <source>
        <dbReference type="WBParaSite" id="Pan_g5935.t3"/>
    </source>
</evidence>
<feature type="transmembrane region" description="Helical" evidence="7">
    <location>
        <begin position="93"/>
        <end position="114"/>
    </location>
</feature>